<dbReference type="EMBL" id="VVIW01000001">
    <property type="protein sequence ID" value="NHZ39062.1"/>
    <property type="molecule type" value="Genomic_DNA"/>
</dbReference>
<proteinExistence type="predicted"/>
<name>A0ABX0M454_9BURK</name>
<sequence length="63" mass="6844">MAHRWKTPGGIWLEHEHTAQFELAPSEGPGRIARLPAVAHLPGAPLQGSRTETVFHGLLVANK</sequence>
<dbReference type="Proteomes" id="UP000819052">
    <property type="component" value="Unassembled WGS sequence"/>
</dbReference>
<reference evidence="1 2" key="1">
    <citation type="submission" date="2019-09" db="EMBL/GenBank/DDBJ databases">
        <title>Taxonomy of Antarctic Massilia spp.: description of Massilia rubra sp. nov., Massilia aquatica sp. nov., Massilia mucilaginosa sp. nov., Massilia frigida sp. nov. isolated from streams, lakes and regoliths.</title>
        <authorList>
            <person name="Holochova P."/>
            <person name="Sedlacek I."/>
            <person name="Kralova S."/>
            <person name="Maslanova I."/>
            <person name="Busse H.-J."/>
            <person name="Stankova E."/>
            <person name="Vrbovska V."/>
            <person name="Kovarovic V."/>
            <person name="Bartak M."/>
            <person name="Svec P."/>
            <person name="Pantucek R."/>
        </authorList>
    </citation>
    <scope>NUCLEOTIDE SEQUENCE [LARGE SCALE GENOMIC DNA]</scope>
    <source>
        <strain evidence="1 2">CCM 8693</strain>
    </source>
</reference>
<gene>
    <name evidence="1" type="ORF">F1609_02610</name>
</gene>
<protein>
    <submittedName>
        <fullName evidence="1">Uncharacterized protein</fullName>
    </submittedName>
</protein>
<accession>A0ABX0M454</accession>
<keyword evidence="2" id="KW-1185">Reference proteome</keyword>
<organism evidence="1 2">
    <name type="scientific">Massilia aquatica</name>
    <dbReference type="NCBI Taxonomy" id="2609000"/>
    <lineage>
        <taxon>Bacteria</taxon>
        <taxon>Pseudomonadati</taxon>
        <taxon>Pseudomonadota</taxon>
        <taxon>Betaproteobacteria</taxon>
        <taxon>Burkholderiales</taxon>
        <taxon>Oxalobacteraceae</taxon>
        <taxon>Telluria group</taxon>
        <taxon>Massilia</taxon>
    </lineage>
</organism>
<evidence type="ECO:0000313" key="2">
    <source>
        <dbReference type="Proteomes" id="UP000819052"/>
    </source>
</evidence>
<comment type="caution">
    <text evidence="1">The sequence shown here is derived from an EMBL/GenBank/DDBJ whole genome shotgun (WGS) entry which is preliminary data.</text>
</comment>
<dbReference type="RefSeq" id="WP_167074342.1">
    <property type="nucleotide sequence ID" value="NZ_VVIW01000001.1"/>
</dbReference>
<evidence type="ECO:0000313" key="1">
    <source>
        <dbReference type="EMBL" id="NHZ39062.1"/>
    </source>
</evidence>